<dbReference type="RefSeq" id="WP_073170887.1">
    <property type="nucleotide sequence ID" value="NZ_FQZE01000023.1"/>
</dbReference>
<gene>
    <name evidence="1" type="ORF">SAMN05444280_12369</name>
</gene>
<proteinExistence type="predicted"/>
<keyword evidence="2" id="KW-1185">Reference proteome</keyword>
<sequence length="138" mass="16520">MGHAYTYRCRNCGFEDKFNQGHGFLIHSQPLENYLKLNKKLFHYKTHRLLKRLSKENNDLFVKAGFQVYKCPKCKILYDKIEVTVFNHNEVVHKSEFRCSKCRSRLKLTNIHRLKNATCPVCHKSTFRKVSTHFQLWN</sequence>
<dbReference type="EMBL" id="FQZE01000023">
    <property type="protein sequence ID" value="SHJ59040.1"/>
    <property type="molecule type" value="Genomic_DNA"/>
</dbReference>
<evidence type="ECO:0000313" key="1">
    <source>
        <dbReference type="EMBL" id="SHJ59040.1"/>
    </source>
</evidence>
<dbReference type="AlphaFoldDB" id="A0A1M6KJL4"/>
<name>A0A1M6KJL4_9BACT</name>
<dbReference type="OrthoDB" id="1120009at2"/>
<accession>A0A1M6KJL4</accession>
<dbReference type="Proteomes" id="UP000184050">
    <property type="component" value="Unassembled WGS sequence"/>
</dbReference>
<evidence type="ECO:0000313" key="2">
    <source>
        <dbReference type="Proteomes" id="UP000184050"/>
    </source>
</evidence>
<protein>
    <submittedName>
        <fullName evidence="1">Uncharacterized protein</fullName>
    </submittedName>
</protein>
<organism evidence="1 2">
    <name type="scientific">Tangfeifania diversioriginum</name>
    <dbReference type="NCBI Taxonomy" id="1168035"/>
    <lineage>
        <taxon>Bacteria</taxon>
        <taxon>Pseudomonadati</taxon>
        <taxon>Bacteroidota</taxon>
        <taxon>Bacteroidia</taxon>
        <taxon>Marinilabiliales</taxon>
        <taxon>Prolixibacteraceae</taxon>
        <taxon>Tangfeifania</taxon>
    </lineage>
</organism>
<reference evidence="1 2" key="1">
    <citation type="submission" date="2016-11" db="EMBL/GenBank/DDBJ databases">
        <authorList>
            <person name="Jaros S."/>
            <person name="Januszkiewicz K."/>
            <person name="Wedrychowicz H."/>
        </authorList>
    </citation>
    <scope>NUCLEOTIDE SEQUENCE [LARGE SCALE GENOMIC DNA]</scope>
    <source>
        <strain evidence="1 2">DSM 27063</strain>
    </source>
</reference>